<name>A0ABD5QVH2_9EURY</name>
<dbReference type="EMBL" id="JBHSKV010000021">
    <property type="protein sequence ID" value="MFC5136105.1"/>
    <property type="molecule type" value="Genomic_DNA"/>
</dbReference>
<comment type="caution">
    <text evidence="4">The sequence shown here is derived from an EMBL/GenBank/DDBJ whole genome shotgun (WGS) entry which is preliminary data.</text>
</comment>
<keyword evidence="2" id="KW-0804">Transcription</keyword>
<dbReference type="AlphaFoldDB" id="A0ABD5QVH2"/>
<evidence type="ECO:0000256" key="1">
    <source>
        <dbReference type="ARBA" id="ARBA00023015"/>
    </source>
</evidence>
<reference evidence="4 5" key="1">
    <citation type="journal article" date="2019" name="Int. J. Syst. Evol. Microbiol.">
        <title>The Global Catalogue of Microorganisms (GCM) 10K type strain sequencing project: providing services to taxonomists for standard genome sequencing and annotation.</title>
        <authorList>
            <consortium name="The Broad Institute Genomics Platform"/>
            <consortium name="The Broad Institute Genome Sequencing Center for Infectious Disease"/>
            <person name="Wu L."/>
            <person name="Ma J."/>
        </authorList>
    </citation>
    <scope>NUCLEOTIDE SEQUENCE [LARGE SCALE GENOMIC DNA]</scope>
    <source>
        <strain evidence="4 5">CGMCC 1.16026</strain>
    </source>
</reference>
<dbReference type="Gene3D" id="1.10.10.10">
    <property type="entry name" value="Winged helix-like DNA-binding domain superfamily/Winged helix DNA-binding domain"/>
    <property type="match status" value="1"/>
</dbReference>
<dbReference type="RefSeq" id="WP_122105835.1">
    <property type="nucleotide sequence ID" value="NZ_JBHSKV010000021.1"/>
</dbReference>
<protein>
    <submittedName>
        <fullName evidence="4">Helix-turn-helix domain-containing protein</fullName>
    </submittedName>
</protein>
<evidence type="ECO:0000259" key="3">
    <source>
        <dbReference type="Pfam" id="PF04967"/>
    </source>
</evidence>
<dbReference type="PANTHER" id="PTHR34236:SF1">
    <property type="entry name" value="DIMETHYL SULFOXIDE REDUCTASE TRANSCRIPTIONAL ACTIVATOR"/>
    <property type="match status" value="1"/>
</dbReference>
<dbReference type="InterPro" id="IPR007050">
    <property type="entry name" value="HTH_bacterioopsin"/>
</dbReference>
<evidence type="ECO:0000256" key="2">
    <source>
        <dbReference type="ARBA" id="ARBA00023163"/>
    </source>
</evidence>
<sequence length="228" mass="25440">MREVTLRIRHHDTPECGASARYPEVTLRSVSSMTGRGTERKRIIELRGPGDDIEGFLEAFREAESVVEAEPLSPLEGFHVYVALVVDAERWDSIAERLSDLGIHYRMGTTITAGIERWTLYLEPDDDLSAVIRALEAGGNDVELARNVPLSEIERPPQLELSRFLEDLTPRQREVLAVAIAMGYYEHGGDVGIETVADELELGTTTVWEHLSRAEAKVMAGVLDRLET</sequence>
<gene>
    <name evidence="4" type="ORF">ACFPJA_15430</name>
</gene>
<dbReference type="InterPro" id="IPR036388">
    <property type="entry name" value="WH-like_DNA-bd_sf"/>
</dbReference>
<evidence type="ECO:0000313" key="5">
    <source>
        <dbReference type="Proteomes" id="UP001596145"/>
    </source>
</evidence>
<dbReference type="Proteomes" id="UP001596145">
    <property type="component" value="Unassembled WGS sequence"/>
</dbReference>
<proteinExistence type="predicted"/>
<evidence type="ECO:0000313" key="4">
    <source>
        <dbReference type="EMBL" id="MFC5136105.1"/>
    </source>
</evidence>
<accession>A0ABD5QVH2</accession>
<keyword evidence="5" id="KW-1185">Reference proteome</keyword>
<organism evidence="4 5">
    <name type="scientific">Halorubrum glutamatedens</name>
    <dbReference type="NCBI Taxonomy" id="2707018"/>
    <lineage>
        <taxon>Archaea</taxon>
        <taxon>Methanobacteriati</taxon>
        <taxon>Methanobacteriota</taxon>
        <taxon>Stenosarchaea group</taxon>
        <taxon>Halobacteria</taxon>
        <taxon>Halobacteriales</taxon>
        <taxon>Haloferacaceae</taxon>
        <taxon>Halorubrum</taxon>
    </lineage>
</organism>
<keyword evidence="1" id="KW-0805">Transcription regulation</keyword>
<dbReference type="PANTHER" id="PTHR34236">
    <property type="entry name" value="DIMETHYL SULFOXIDE REDUCTASE TRANSCRIPTIONAL ACTIVATOR"/>
    <property type="match status" value="1"/>
</dbReference>
<feature type="domain" description="HTH bat-type" evidence="3">
    <location>
        <begin position="168"/>
        <end position="220"/>
    </location>
</feature>
<dbReference type="Pfam" id="PF04967">
    <property type="entry name" value="HTH_10"/>
    <property type="match status" value="1"/>
</dbReference>